<dbReference type="AlphaFoldDB" id="A0A0F9S4W8"/>
<keyword evidence="1" id="KW-0812">Transmembrane</keyword>
<comment type="caution">
    <text evidence="2">The sequence shown here is derived from an EMBL/GenBank/DDBJ whole genome shotgun (WGS) entry which is preliminary data.</text>
</comment>
<evidence type="ECO:0000256" key="1">
    <source>
        <dbReference type="SAM" id="Phobius"/>
    </source>
</evidence>
<proteinExistence type="predicted"/>
<keyword evidence="1" id="KW-0472">Membrane</keyword>
<reference evidence="2" key="1">
    <citation type="journal article" date="2015" name="Nature">
        <title>Complex archaea that bridge the gap between prokaryotes and eukaryotes.</title>
        <authorList>
            <person name="Spang A."/>
            <person name="Saw J.H."/>
            <person name="Jorgensen S.L."/>
            <person name="Zaremba-Niedzwiedzka K."/>
            <person name="Martijn J."/>
            <person name="Lind A.E."/>
            <person name="van Eijk R."/>
            <person name="Schleper C."/>
            <person name="Guy L."/>
            <person name="Ettema T.J."/>
        </authorList>
    </citation>
    <scope>NUCLEOTIDE SEQUENCE</scope>
</reference>
<sequence>MDFTSEDISNENRQLIDYLETLRLKIKKTPIKKKKDKDKITQKELDDLSIKKDLFTQDLNSEYDRLFSLLTRLIKKRFRLKGLRDSWLENNQIIRRNFLFLSLGFLIFVIAGAGDSLISPGVTLVFIRIAMVSSSWMLYIGFKK</sequence>
<gene>
    <name evidence="2" type="ORF">LCGC14_0563680</name>
</gene>
<accession>A0A0F9S4W8</accession>
<feature type="transmembrane region" description="Helical" evidence="1">
    <location>
        <begin position="98"/>
        <end position="118"/>
    </location>
</feature>
<organism evidence="2">
    <name type="scientific">marine sediment metagenome</name>
    <dbReference type="NCBI Taxonomy" id="412755"/>
    <lineage>
        <taxon>unclassified sequences</taxon>
        <taxon>metagenomes</taxon>
        <taxon>ecological metagenomes</taxon>
    </lineage>
</organism>
<name>A0A0F9S4W8_9ZZZZ</name>
<protein>
    <submittedName>
        <fullName evidence="2">Uncharacterized protein</fullName>
    </submittedName>
</protein>
<keyword evidence="1" id="KW-1133">Transmembrane helix</keyword>
<evidence type="ECO:0000313" key="2">
    <source>
        <dbReference type="EMBL" id="KKN57287.1"/>
    </source>
</evidence>
<feature type="transmembrane region" description="Helical" evidence="1">
    <location>
        <begin position="124"/>
        <end position="142"/>
    </location>
</feature>
<dbReference type="EMBL" id="LAZR01000810">
    <property type="protein sequence ID" value="KKN57287.1"/>
    <property type="molecule type" value="Genomic_DNA"/>
</dbReference>